<dbReference type="AlphaFoldDB" id="A0A917B0L9"/>
<feature type="transmembrane region" description="Helical" evidence="10">
    <location>
        <begin position="111"/>
        <end position="134"/>
    </location>
</feature>
<comment type="similarity">
    <text evidence="10">Belongs to the PlsY family.</text>
</comment>
<dbReference type="PANTHER" id="PTHR30309:SF0">
    <property type="entry name" value="GLYCEROL-3-PHOSPHATE ACYLTRANSFERASE-RELATED"/>
    <property type="match status" value="1"/>
</dbReference>
<feature type="transmembrane region" description="Helical" evidence="10">
    <location>
        <begin position="48"/>
        <end position="72"/>
    </location>
</feature>
<dbReference type="NCBIfam" id="TIGR00023">
    <property type="entry name" value="glycerol-3-phosphate 1-O-acyltransferase PlsY"/>
    <property type="match status" value="1"/>
</dbReference>
<evidence type="ECO:0000256" key="9">
    <source>
        <dbReference type="ARBA" id="ARBA00023264"/>
    </source>
</evidence>
<dbReference type="GO" id="GO:0043772">
    <property type="term" value="F:acyl-phosphate glycerol-3-phosphate acyltransferase activity"/>
    <property type="evidence" value="ECO:0007669"/>
    <property type="project" value="UniProtKB-UniRule"/>
</dbReference>
<gene>
    <name evidence="10 11" type="primary">plsY</name>
    <name evidence="11" type="ORF">GCM10010954_05940</name>
</gene>
<protein>
    <recommendedName>
        <fullName evidence="10">Glycerol-3-phosphate acyltransferase</fullName>
    </recommendedName>
    <alternativeName>
        <fullName evidence="10">Acyl-PO4 G3P acyltransferase</fullName>
    </alternativeName>
    <alternativeName>
        <fullName evidence="10">Acyl-phosphate--glycerol-3-phosphate acyltransferase</fullName>
    </alternativeName>
    <alternativeName>
        <fullName evidence="10">G3P acyltransferase</fullName>
        <shortName evidence="10">GPAT</shortName>
        <ecNumber evidence="10">2.3.1.275</ecNumber>
    </alternativeName>
    <alternativeName>
        <fullName evidence="10">Lysophosphatidic acid synthase</fullName>
        <shortName evidence="10">LPA synthase</shortName>
    </alternativeName>
</protein>
<evidence type="ECO:0000256" key="1">
    <source>
        <dbReference type="ARBA" id="ARBA00022475"/>
    </source>
</evidence>
<comment type="subcellular location">
    <subcellularLocation>
        <location evidence="10">Cell membrane</location>
        <topology evidence="10">Multi-pass membrane protein</topology>
    </subcellularLocation>
</comment>
<feature type="transmembrane region" description="Helical" evidence="10">
    <location>
        <begin position="146"/>
        <end position="173"/>
    </location>
</feature>
<proteinExistence type="inferred from homology"/>
<name>A0A917B0L9_HALAA</name>
<evidence type="ECO:0000256" key="6">
    <source>
        <dbReference type="ARBA" id="ARBA00023098"/>
    </source>
</evidence>
<comment type="function">
    <text evidence="10">Catalyzes the transfer of an acyl group from acyl-phosphate (acyl-PO(4)) to glycerol-3-phosphate (G3P) to form lysophosphatidic acid (LPA). This enzyme utilizes acyl-phosphate as fatty acyl donor, but not acyl-CoA or acyl-ACP.</text>
</comment>
<dbReference type="Proteomes" id="UP000660110">
    <property type="component" value="Unassembled WGS sequence"/>
</dbReference>
<evidence type="ECO:0000256" key="4">
    <source>
        <dbReference type="ARBA" id="ARBA00022692"/>
    </source>
</evidence>
<evidence type="ECO:0000313" key="12">
    <source>
        <dbReference type="Proteomes" id="UP000660110"/>
    </source>
</evidence>
<keyword evidence="5 10" id="KW-1133">Transmembrane helix</keyword>
<dbReference type="GO" id="GO:0008654">
    <property type="term" value="P:phospholipid biosynthetic process"/>
    <property type="evidence" value="ECO:0007669"/>
    <property type="project" value="UniProtKB-UniRule"/>
</dbReference>
<keyword evidence="2 10" id="KW-0444">Lipid biosynthesis</keyword>
<reference evidence="11" key="2">
    <citation type="submission" date="2020-09" db="EMBL/GenBank/DDBJ databases">
        <authorList>
            <person name="Sun Q."/>
            <person name="Zhou Y."/>
        </authorList>
    </citation>
    <scope>NUCLEOTIDE SEQUENCE</scope>
    <source>
        <strain evidence="11">CGMCC 1.12153</strain>
    </source>
</reference>
<comment type="catalytic activity">
    <reaction evidence="10">
        <text>an acyl phosphate + sn-glycerol 3-phosphate = a 1-acyl-sn-glycero-3-phosphate + phosphate</text>
        <dbReference type="Rhea" id="RHEA:34075"/>
        <dbReference type="ChEBI" id="CHEBI:43474"/>
        <dbReference type="ChEBI" id="CHEBI:57597"/>
        <dbReference type="ChEBI" id="CHEBI:57970"/>
        <dbReference type="ChEBI" id="CHEBI:59918"/>
        <dbReference type="EC" id="2.3.1.275"/>
    </reaction>
</comment>
<dbReference type="RefSeq" id="WP_188375967.1">
    <property type="nucleotide sequence ID" value="NZ_BMEL01000001.1"/>
</dbReference>
<organism evidence="11 12">
    <name type="scientific">Halobacillus andaensis</name>
    <dbReference type="NCBI Taxonomy" id="1176239"/>
    <lineage>
        <taxon>Bacteria</taxon>
        <taxon>Bacillati</taxon>
        <taxon>Bacillota</taxon>
        <taxon>Bacilli</taxon>
        <taxon>Bacillales</taxon>
        <taxon>Bacillaceae</taxon>
        <taxon>Halobacillus</taxon>
    </lineage>
</organism>
<accession>A0A917B0L9</accession>
<evidence type="ECO:0000256" key="7">
    <source>
        <dbReference type="ARBA" id="ARBA00023136"/>
    </source>
</evidence>
<keyword evidence="8 10" id="KW-0594">Phospholipid biosynthesis</keyword>
<keyword evidence="6 10" id="KW-0443">Lipid metabolism</keyword>
<keyword evidence="9 10" id="KW-1208">Phospholipid metabolism</keyword>
<keyword evidence="4 10" id="KW-0812">Transmembrane</keyword>
<dbReference type="InterPro" id="IPR003811">
    <property type="entry name" value="G3P_acylTferase_PlsY"/>
</dbReference>
<keyword evidence="12" id="KW-1185">Reference proteome</keyword>
<keyword evidence="7 10" id="KW-0472">Membrane</keyword>
<dbReference type="HAMAP" id="MF_01043">
    <property type="entry name" value="PlsY"/>
    <property type="match status" value="1"/>
</dbReference>
<evidence type="ECO:0000256" key="3">
    <source>
        <dbReference type="ARBA" id="ARBA00022679"/>
    </source>
</evidence>
<dbReference type="PANTHER" id="PTHR30309">
    <property type="entry name" value="INNER MEMBRANE PROTEIN YGIH"/>
    <property type="match status" value="1"/>
</dbReference>
<evidence type="ECO:0000256" key="2">
    <source>
        <dbReference type="ARBA" id="ARBA00022516"/>
    </source>
</evidence>
<comment type="caution">
    <text evidence="11">The sequence shown here is derived from an EMBL/GenBank/DDBJ whole genome shotgun (WGS) entry which is preliminary data.</text>
</comment>
<keyword evidence="3 10" id="KW-0808">Transferase</keyword>
<feature type="transmembrane region" description="Helical" evidence="10">
    <location>
        <begin position="78"/>
        <end position="99"/>
    </location>
</feature>
<dbReference type="SMART" id="SM01207">
    <property type="entry name" value="G3P_acyltransf"/>
    <property type="match status" value="1"/>
</dbReference>
<reference evidence="11" key="1">
    <citation type="journal article" date="2014" name="Int. J. Syst. Evol. Microbiol.">
        <title>Complete genome sequence of Corynebacterium casei LMG S-19264T (=DSM 44701T), isolated from a smear-ripened cheese.</title>
        <authorList>
            <consortium name="US DOE Joint Genome Institute (JGI-PGF)"/>
            <person name="Walter F."/>
            <person name="Albersmeier A."/>
            <person name="Kalinowski J."/>
            <person name="Ruckert C."/>
        </authorList>
    </citation>
    <scope>NUCLEOTIDE SEQUENCE</scope>
    <source>
        <strain evidence="11">CGMCC 1.12153</strain>
    </source>
</reference>
<keyword evidence="11" id="KW-0012">Acyltransferase</keyword>
<dbReference type="EMBL" id="BMEL01000001">
    <property type="protein sequence ID" value="GGF10231.1"/>
    <property type="molecule type" value="Genomic_DNA"/>
</dbReference>
<evidence type="ECO:0000313" key="11">
    <source>
        <dbReference type="EMBL" id="GGF10231.1"/>
    </source>
</evidence>
<dbReference type="EC" id="2.3.1.275" evidence="10"/>
<evidence type="ECO:0000256" key="8">
    <source>
        <dbReference type="ARBA" id="ARBA00023209"/>
    </source>
</evidence>
<sequence>MEYIIFIILAYLLGAIPSGLIVGKLGYGIDIREHGSGNLGGTNTFRVLGFKAGLIVTIADILKGTVATVLPLLFGAEVITLVIGIFAVIGHMYPVFAGFKGGKAVATSGGVILGVNPLVFGILLGTFFLLLYLTKYVSLSSMVTGLVTFIVALLLGEYGLAVVIAIMTIFVIYRHRTNIKRIMNKTEPKITWM</sequence>
<comment type="pathway">
    <text evidence="10">Lipid metabolism; phospholipid metabolism.</text>
</comment>
<feature type="transmembrane region" description="Helical" evidence="10">
    <location>
        <begin position="6"/>
        <end position="27"/>
    </location>
</feature>
<evidence type="ECO:0000256" key="5">
    <source>
        <dbReference type="ARBA" id="ARBA00022989"/>
    </source>
</evidence>
<dbReference type="Pfam" id="PF02660">
    <property type="entry name" value="G3P_acyltransf"/>
    <property type="match status" value="1"/>
</dbReference>
<comment type="subunit">
    <text evidence="10">Probably interacts with PlsX.</text>
</comment>
<dbReference type="GO" id="GO:0005886">
    <property type="term" value="C:plasma membrane"/>
    <property type="evidence" value="ECO:0007669"/>
    <property type="project" value="UniProtKB-SubCell"/>
</dbReference>
<keyword evidence="1 10" id="KW-1003">Cell membrane</keyword>
<evidence type="ECO:0000256" key="10">
    <source>
        <dbReference type="HAMAP-Rule" id="MF_01043"/>
    </source>
</evidence>